<name>A0ABU9PNA4_9ENTR</name>
<proteinExistence type="predicted"/>
<keyword evidence="2" id="KW-1185">Reference proteome</keyword>
<dbReference type="InterPro" id="IPR027417">
    <property type="entry name" value="P-loop_NTPase"/>
</dbReference>
<evidence type="ECO:0000313" key="2">
    <source>
        <dbReference type="Proteomes" id="UP001490940"/>
    </source>
</evidence>
<dbReference type="RefSeq" id="WP_342698308.1">
    <property type="nucleotide sequence ID" value="NZ_JBCGUG010000017.1"/>
</dbReference>
<protein>
    <submittedName>
        <fullName evidence="1">Uncharacterized protein</fullName>
    </submittedName>
</protein>
<sequence length="834" mass="95384">MDKTYISEILSTYHHLQLENANEAATRLKVIDRVLKEVLMWTDSDIKPEEHVTEDGLTTYADYILKTANIALVVEAKKAGPSFTVTPGKRKVKLSNSFLQSDLGEAIIQARDYARKFGIDYAVATNGNVWACFPAQRHDNVKFNDSIALVFWSLEDCLNENYQEFYDLLSRENVISGSLETALLGRVENQIEFRKLRNFYSQQNRTQTNNPIYHLIADELRLAFSDSILYLDEDSFEKCYVSTPETMRFDSKIRMNIGRRSNVLNGEVLRGLNDKDTQKIVDKFQVKGKKKIHIRDNKPLAILLLGTVGAGKTTFLHYMRKVRIKEIFSNKDDTLTPHWLHIDFLDNPSESSIVDFIYKSILEYINKHPILSNPEFVFEAFREDIEAIKSGPLFLLSEEQKNARISDFLYEQYKNTKPYVDKIISHITKITSFFLVIDNVDQIELDDIQSRIFTESFSISRALSLNLVLSLRQSTFIKHKNSPAIDAFDFEVIQIDPPRISSVIAKRFALVKYMTSNKSGNFIAENGAKVALDDISQLVDIISGSVLGSEIGTRIEVLATDDVRLALRMTREFLERGYTSPGKAVQIFREQGRYLLPRHEAFRAILLGTELTYSESTSTIANPFDSNLAVTQMQLLRLYVLNVIVSYASDPAFRQIDGSVITEKLRLIGVGDSFTHRVLVDLCNKRFLFTVNHGEPTASSSFIPSRLGGYIAKELISNFTFIECMLYDTYIADAKTWGKLRDLSGKIESERDVIKRITMRVSRAKSFYYQMEKLISPLCSEAIIRGLPSQWCSNPLRERLPELRKELGRVLHSAKKTYQPKQDDTSKYFLDETV</sequence>
<dbReference type="EMBL" id="JBCGUG010000017">
    <property type="protein sequence ID" value="MEM0706543.1"/>
    <property type="molecule type" value="Genomic_DNA"/>
</dbReference>
<dbReference type="SUPFAM" id="SSF52540">
    <property type="entry name" value="P-loop containing nucleoside triphosphate hydrolases"/>
    <property type="match status" value="1"/>
</dbReference>
<accession>A0ABU9PNA4</accession>
<gene>
    <name evidence="1" type="ORF">AAGT82_19275</name>
</gene>
<dbReference type="Proteomes" id="UP001490940">
    <property type="component" value="Unassembled WGS sequence"/>
</dbReference>
<comment type="caution">
    <text evidence="1">The sequence shown here is derived from an EMBL/GenBank/DDBJ whole genome shotgun (WGS) entry which is preliminary data.</text>
</comment>
<dbReference type="Gene3D" id="3.40.50.300">
    <property type="entry name" value="P-loop containing nucleotide triphosphate hydrolases"/>
    <property type="match status" value="1"/>
</dbReference>
<reference evidence="1 2" key="1">
    <citation type="submission" date="2024-04" db="EMBL/GenBank/DDBJ databases">
        <title>Draft genome sequence of a multidrug-resistant Enterobacter quasihormaechei Hakim RU_CBWE strain isolated from pond surface water at the University of Rajshahi in Bangladesh.</title>
        <authorList>
            <person name="Raihan J."/>
            <person name="Islam M.S."/>
            <person name="Khan M.U."/>
            <person name="Romance M."/>
            <person name="Haque M.H."/>
        </authorList>
    </citation>
    <scope>NUCLEOTIDE SEQUENCE [LARGE SCALE GENOMIC DNA]</scope>
    <source>
        <strain evidence="1 2">Hakim RU_CBWE</strain>
    </source>
</reference>
<organism evidence="1 2">
    <name type="scientific">Enterobacter quasihormaechei</name>
    <dbReference type="NCBI Taxonomy" id="2529382"/>
    <lineage>
        <taxon>Bacteria</taxon>
        <taxon>Pseudomonadati</taxon>
        <taxon>Pseudomonadota</taxon>
        <taxon>Gammaproteobacteria</taxon>
        <taxon>Enterobacterales</taxon>
        <taxon>Enterobacteriaceae</taxon>
        <taxon>Enterobacter</taxon>
    </lineage>
</organism>
<evidence type="ECO:0000313" key="1">
    <source>
        <dbReference type="EMBL" id="MEM0706543.1"/>
    </source>
</evidence>